<evidence type="ECO:0000256" key="1">
    <source>
        <dbReference type="ARBA" id="ARBA00004651"/>
    </source>
</evidence>
<keyword evidence="4 10" id="KW-0067">ATP-binding</keyword>
<keyword evidence="2 7" id="KW-0812">Transmembrane</keyword>
<feature type="transmembrane region" description="Helical" evidence="7">
    <location>
        <begin position="134"/>
        <end position="152"/>
    </location>
</feature>
<feature type="transmembrane region" description="Helical" evidence="7">
    <location>
        <begin position="14"/>
        <end position="37"/>
    </location>
</feature>
<feature type="transmembrane region" description="Helical" evidence="7">
    <location>
        <begin position="236"/>
        <end position="261"/>
    </location>
</feature>
<dbReference type="RefSeq" id="WP_188634556.1">
    <property type="nucleotide sequence ID" value="NZ_BMKI01000030.1"/>
</dbReference>
<dbReference type="InterPro" id="IPR036640">
    <property type="entry name" value="ABC1_TM_sf"/>
</dbReference>
<dbReference type="SUPFAM" id="SSF90123">
    <property type="entry name" value="ABC transporter transmembrane region"/>
    <property type="match status" value="1"/>
</dbReference>
<feature type="domain" description="ABC transporter" evidence="8">
    <location>
        <begin position="331"/>
        <end position="574"/>
    </location>
</feature>
<reference evidence="11" key="1">
    <citation type="journal article" date="2019" name="Int. J. Syst. Evol. Microbiol.">
        <title>The Global Catalogue of Microorganisms (GCM) 10K type strain sequencing project: providing services to taxonomists for standard genome sequencing and annotation.</title>
        <authorList>
            <consortium name="The Broad Institute Genomics Platform"/>
            <consortium name="The Broad Institute Genome Sequencing Center for Infectious Disease"/>
            <person name="Wu L."/>
            <person name="Ma J."/>
        </authorList>
    </citation>
    <scope>NUCLEOTIDE SEQUENCE [LARGE SCALE GENOMIC DNA]</scope>
    <source>
        <strain evidence="11">CGMCC 1.15942</strain>
    </source>
</reference>
<evidence type="ECO:0000259" key="8">
    <source>
        <dbReference type="PROSITE" id="PS50893"/>
    </source>
</evidence>
<evidence type="ECO:0000313" key="10">
    <source>
        <dbReference type="EMBL" id="GGD05953.1"/>
    </source>
</evidence>
<evidence type="ECO:0000256" key="4">
    <source>
        <dbReference type="ARBA" id="ARBA00022840"/>
    </source>
</evidence>
<dbReference type="Proteomes" id="UP000630615">
    <property type="component" value="Unassembled WGS sequence"/>
</dbReference>
<feature type="transmembrane region" description="Helical" evidence="7">
    <location>
        <begin position="267"/>
        <end position="284"/>
    </location>
</feature>
<dbReference type="Gene3D" id="1.20.1560.10">
    <property type="entry name" value="ABC transporter type 1, transmembrane domain"/>
    <property type="match status" value="1"/>
</dbReference>
<name>A0ABQ1PXS6_9ENTE</name>
<evidence type="ECO:0000256" key="6">
    <source>
        <dbReference type="ARBA" id="ARBA00023136"/>
    </source>
</evidence>
<evidence type="ECO:0000313" key="11">
    <source>
        <dbReference type="Proteomes" id="UP000630615"/>
    </source>
</evidence>
<dbReference type="PANTHER" id="PTHR43394">
    <property type="entry name" value="ATP-DEPENDENT PERMEASE MDL1, MITOCHONDRIAL"/>
    <property type="match status" value="1"/>
</dbReference>
<dbReference type="Pfam" id="PF00005">
    <property type="entry name" value="ABC_tran"/>
    <property type="match status" value="1"/>
</dbReference>
<feature type="transmembrane region" description="Helical" evidence="7">
    <location>
        <begin position="158"/>
        <end position="178"/>
    </location>
</feature>
<dbReference type="PROSITE" id="PS50893">
    <property type="entry name" value="ABC_TRANSPORTER_2"/>
    <property type="match status" value="1"/>
</dbReference>
<comment type="caution">
    <text evidence="10">The sequence shown here is derived from an EMBL/GenBank/DDBJ whole genome shotgun (WGS) entry which is preliminary data.</text>
</comment>
<gene>
    <name evidence="10" type="ORF">GCM10011573_39190</name>
</gene>
<dbReference type="CDD" id="cd18551">
    <property type="entry name" value="ABC_6TM_LmrA_like"/>
    <property type="match status" value="1"/>
</dbReference>
<dbReference type="PANTHER" id="PTHR43394:SF1">
    <property type="entry name" value="ATP-BINDING CASSETTE SUB-FAMILY B MEMBER 10, MITOCHONDRIAL"/>
    <property type="match status" value="1"/>
</dbReference>
<evidence type="ECO:0000259" key="9">
    <source>
        <dbReference type="PROSITE" id="PS50929"/>
    </source>
</evidence>
<proteinExistence type="predicted"/>
<dbReference type="InterPro" id="IPR003593">
    <property type="entry name" value="AAA+_ATPase"/>
</dbReference>
<accession>A0ABQ1PXS6</accession>
<dbReference type="PROSITE" id="PS50929">
    <property type="entry name" value="ABC_TM1F"/>
    <property type="match status" value="1"/>
</dbReference>
<evidence type="ECO:0000256" key="2">
    <source>
        <dbReference type="ARBA" id="ARBA00022692"/>
    </source>
</evidence>
<feature type="transmembrane region" description="Helical" evidence="7">
    <location>
        <begin position="57"/>
        <end position="78"/>
    </location>
</feature>
<dbReference type="InterPro" id="IPR003439">
    <property type="entry name" value="ABC_transporter-like_ATP-bd"/>
</dbReference>
<evidence type="ECO:0000256" key="7">
    <source>
        <dbReference type="SAM" id="Phobius"/>
    </source>
</evidence>
<organism evidence="10 11">
    <name type="scientific">Enterococcus wangshanyuanii</name>
    <dbReference type="NCBI Taxonomy" id="2005703"/>
    <lineage>
        <taxon>Bacteria</taxon>
        <taxon>Bacillati</taxon>
        <taxon>Bacillota</taxon>
        <taxon>Bacilli</taxon>
        <taxon>Lactobacillales</taxon>
        <taxon>Enterococcaceae</taxon>
        <taxon>Enterococcus</taxon>
    </lineage>
</organism>
<feature type="domain" description="ABC transmembrane type-1" evidence="9">
    <location>
        <begin position="19"/>
        <end position="299"/>
    </location>
</feature>
<evidence type="ECO:0000256" key="5">
    <source>
        <dbReference type="ARBA" id="ARBA00022989"/>
    </source>
</evidence>
<dbReference type="SMART" id="SM00382">
    <property type="entry name" value="AAA"/>
    <property type="match status" value="1"/>
</dbReference>
<dbReference type="InterPro" id="IPR011527">
    <property type="entry name" value="ABC1_TM_dom"/>
</dbReference>
<dbReference type="InterPro" id="IPR027417">
    <property type="entry name" value="P-loop_NTPase"/>
</dbReference>
<keyword evidence="6 7" id="KW-0472">Membrane</keyword>
<dbReference type="GO" id="GO:0005524">
    <property type="term" value="F:ATP binding"/>
    <property type="evidence" value="ECO:0007669"/>
    <property type="project" value="UniProtKB-KW"/>
</dbReference>
<dbReference type="Gene3D" id="3.40.50.300">
    <property type="entry name" value="P-loop containing nucleotide triphosphate hydrolases"/>
    <property type="match status" value="1"/>
</dbReference>
<protein>
    <submittedName>
        <fullName evidence="10">Antibiotic ABC transporter ATP-binding protein</fullName>
    </submittedName>
</protein>
<sequence length="576" mass="64458">MKLLKEQGLFTKRFIINLVFSISLGAFGVIFSILIPLKFKQLIDGISSTQTVNTTVIIQILIFVLIEILLQIFSTYALQKLGITVVYALRDRVFSQIIYLKRNKLNDMTSGNLTSILTNDTSALYHLISSTMPALIISVLSIIFMSISLFYLSLKLSLILLIVIPVIMMIYFPLGKLLTKFSIETQNKLGVFTDFGSFISKENAFIKVNLTHELERKKGIDIIDSLRSISKKQAKIFAIITPIVSMLLIFSILSVIAYGLYLVNVGSLSLGSLVAYLTLFFQIINPISNLGKSFSEIKGIAGATFRIRNLLNIRDKEQLDFGKNELKINSLKFTDVSFSYESTEIKAAKTEVLKNINFSALSGSLTAFVGPSGSGKTTIFSLIERMYTNYDGKILLNNLSLEDIPLSNSREKMGYVMQNYPVFQGTVKDNLLYGLGSEISEEKILEISAVTNFKTVIDDLPQGLDTVLLENGNSLSEGQKQRLAITRCLLADFDLLLLDEVTSSLDAFSEKIIQETIDFYVKEKQKVVLVNAHRLSTIRKADQIIFLDKGIITGIGTHEDLIKTHGLYKEFIEMQF</sequence>
<dbReference type="Pfam" id="PF00664">
    <property type="entry name" value="ABC_membrane"/>
    <property type="match status" value="1"/>
</dbReference>
<keyword evidence="5 7" id="KW-1133">Transmembrane helix</keyword>
<dbReference type="InterPro" id="IPR039421">
    <property type="entry name" value="Type_1_exporter"/>
</dbReference>
<comment type="subcellular location">
    <subcellularLocation>
        <location evidence="1">Cell membrane</location>
        <topology evidence="1">Multi-pass membrane protein</topology>
    </subcellularLocation>
</comment>
<evidence type="ECO:0000256" key="3">
    <source>
        <dbReference type="ARBA" id="ARBA00022741"/>
    </source>
</evidence>
<keyword evidence="11" id="KW-1185">Reference proteome</keyword>
<dbReference type="EMBL" id="BMKI01000030">
    <property type="protein sequence ID" value="GGD05953.1"/>
    <property type="molecule type" value="Genomic_DNA"/>
</dbReference>
<keyword evidence="3" id="KW-0547">Nucleotide-binding</keyword>
<dbReference type="SUPFAM" id="SSF52540">
    <property type="entry name" value="P-loop containing nucleoside triphosphate hydrolases"/>
    <property type="match status" value="1"/>
</dbReference>